<dbReference type="PANTHER" id="PTHR21180:SF32">
    <property type="entry name" value="ENDONUCLEASE_EXONUCLEASE_PHOSPHATASE FAMILY DOMAIN-CONTAINING PROTEIN 1"/>
    <property type="match status" value="1"/>
</dbReference>
<evidence type="ECO:0000313" key="3">
    <source>
        <dbReference type="Proteomes" id="UP000502894"/>
    </source>
</evidence>
<dbReference type="GO" id="GO:0015628">
    <property type="term" value="P:protein secretion by the type II secretion system"/>
    <property type="evidence" value="ECO:0007669"/>
    <property type="project" value="TreeGrafter"/>
</dbReference>
<reference evidence="2" key="1">
    <citation type="journal article" date="2020" name="Microbiol. Resour. Announc.">
        <title>Complete Genome Sequence of Novel Psychrotolerant Legionella Strain TUM19329, Isolated from Antarctic Lake Sediment.</title>
        <authorList>
            <person name="Shimada S."/>
            <person name="Nakai R."/>
            <person name="Aoki K."/>
            <person name="Shimoeda N."/>
            <person name="Ohno G."/>
            <person name="Miyazaki Y."/>
            <person name="Kudoh S."/>
            <person name="Imura S."/>
            <person name="Watanabe K."/>
            <person name="Ishii Y."/>
            <person name="Tateda K."/>
        </authorList>
    </citation>
    <scope>NUCLEOTIDE SEQUENCE [LARGE SCALE GENOMIC DNA]</scope>
    <source>
        <strain evidence="2">TUM19329</strain>
    </source>
</reference>
<dbReference type="NCBIfam" id="TIGR00426">
    <property type="entry name" value="competence protein ComEA helix-hairpin-helix repeat region"/>
    <property type="match status" value="1"/>
</dbReference>
<evidence type="ECO:0000313" key="2">
    <source>
        <dbReference type="EMBL" id="BCA95009.1"/>
    </source>
</evidence>
<name>A0A6F8T3I9_9GAMM</name>
<gene>
    <name evidence="2" type="ORF">TUM19329_13700</name>
</gene>
<feature type="chain" id="PRO_5026029216" evidence="1">
    <location>
        <begin position="22"/>
        <end position="106"/>
    </location>
</feature>
<accession>A0A6F8T3I9</accession>
<sequence length="106" mass="11802">MKVKYIAMYLSLVAVTIPAQAVSSEKNPHIKQSTVVSTKIDLNKADLSILMGSIKGIGKKRAEAIISYRETHHGFKAIEELAEVKGFGQRFIEANRDKLKEVFVIN</sequence>
<feature type="signal peptide" evidence="1">
    <location>
        <begin position="1"/>
        <end position="21"/>
    </location>
</feature>
<dbReference type="InterPro" id="IPR004509">
    <property type="entry name" value="Competence_ComEA_HhH"/>
</dbReference>
<keyword evidence="3" id="KW-1185">Reference proteome</keyword>
<dbReference type="SUPFAM" id="SSF47781">
    <property type="entry name" value="RuvA domain 2-like"/>
    <property type="match status" value="1"/>
</dbReference>
<dbReference type="InterPro" id="IPR051675">
    <property type="entry name" value="Endo/Exo/Phosphatase_dom_1"/>
</dbReference>
<dbReference type="EMBL" id="AP022839">
    <property type="protein sequence ID" value="BCA95009.1"/>
    <property type="molecule type" value="Genomic_DNA"/>
</dbReference>
<dbReference type="PANTHER" id="PTHR21180">
    <property type="entry name" value="ENDONUCLEASE/EXONUCLEASE/PHOSPHATASE FAMILY DOMAIN-CONTAINING PROTEIN 1"/>
    <property type="match status" value="1"/>
</dbReference>
<dbReference type="GO" id="GO:0015627">
    <property type="term" value="C:type II protein secretion system complex"/>
    <property type="evidence" value="ECO:0007669"/>
    <property type="project" value="TreeGrafter"/>
</dbReference>
<evidence type="ECO:0000256" key="1">
    <source>
        <dbReference type="SAM" id="SignalP"/>
    </source>
</evidence>
<keyword evidence="1" id="KW-0732">Signal</keyword>
<protein>
    <submittedName>
        <fullName evidence="2">Competence protein ComEA</fullName>
    </submittedName>
</protein>
<proteinExistence type="predicted"/>
<dbReference type="Proteomes" id="UP000502894">
    <property type="component" value="Chromosome"/>
</dbReference>
<dbReference type="InterPro" id="IPR010994">
    <property type="entry name" value="RuvA_2-like"/>
</dbReference>
<dbReference type="Pfam" id="PF12836">
    <property type="entry name" value="HHH_3"/>
    <property type="match status" value="1"/>
</dbReference>
<dbReference type="KEGG" id="lant:TUM19329_13700"/>
<dbReference type="RefSeq" id="WP_173236721.1">
    <property type="nucleotide sequence ID" value="NZ_AP022839.1"/>
</dbReference>
<dbReference type="AlphaFoldDB" id="A0A6F8T3I9"/>
<dbReference type="Gene3D" id="1.10.150.280">
    <property type="entry name" value="AF1531-like domain"/>
    <property type="match status" value="1"/>
</dbReference>
<organism evidence="2 3">
    <name type="scientific">Legionella antarctica</name>
    <dbReference type="NCBI Taxonomy" id="2708020"/>
    <lineage>
        <taxon>Bacteria</taxon>
        <taxon>Pseudomonadati</taxon>
        <taxon>Pseudomonadota</taxon>
        <taxon>Gammaproteobacteria</taxon>
        <taxon>Legionellales</taxon>
        <taxon>Legionellaceae</taxon>
        <taxon>Legionella</taxon>
    </lineage>
</organism>